<comment type="caution">
    <text evidence="1">The sequence shown here is derived from an EMBL/GenBank/DDBJ whole genome shotgun (WGS) entry which is preliminary data.</text>
</comment>
<dbReference type="RefSeq" id="WP_310272623.1">
    <property type="nucleotide sequence ID" value="NZ_JAVDXU010000006.1"/>
</dbReference>
<reference evidence="1 2" key="1">
    <citation type="submission" date="2023-07" db="EMBL/GenBank/DDBJ databases">
        <title>Sorghum-associated microbial communities from plants grown in Nebraska, USA.</title>
        <authorList>
            <person name="Schachtman D."/>
        </authorList>
    </citation>
    <scope>NUCLEOTIDE SEQUENCE [LARGE SCALE GENOMIC DNA]</scope>
    <source>
        <strain evidence="1 2">BE314</strain>
    </source>
</reference>
<organism evidence="1 2">
    <name type="scientific">Roseateles saccharophilus</name>
    <name type="common">Pseudomonas saccharophila</name>
    <dbReference type="NCBI Taxonomy" id="304"/>
    <lineage>
        <taxon>Bacteria</taxon>
        <taxon>Pseudomonadati</taxon>
        <taxon>Pseudomonadota</taxon>
        <taxon>Betaproteobacteria</taxon>
        <taxon>Burkholderiales</taxon>
        <taxon>Sphaerotilaceae</taxon>
        <taxon>Roseateles</taxon>
    </lineage>
</organism>
<dbReference type="Gene3D" id="2.30.110.10">
    <property type="entry name" value="Electron Transport, Fmn-binding Protein, Chain A"/>
    <property type="match status" value="1"/>
</dbReference>
<evidence type="ECO:0000313" key="1">
    <source>
        <dbReference type="EMBL" id="MDR7272851.1"/>
    </source>
</evidence>
<evidence type="ECO:0000313" key="2">
    <source>
        <dbReference type="Proteomes" id="UP001180453"/>
    </source>
</evidence>
<dbReference type="InterPro" id="IPR012349">
    <property type="entry name" value="Split_barrel_FMN-bd"/>
</dbReference>
<proteinExistence type="predicted"/>
<dbReference type="Proteomes" id="UP001180453">
    <property type="component" value="Unassembled WGS sequence"/>
</dbReference>
<name>A0ABU1YVF8_ROSSA</name>
<dbReference type="EMBL" id="JAVDXU010000006">
    <property type="protein sequence ID" value="MDR7272851.1"/>
    <property type="molecule type" value="Genomic_DNA"/>
</dbReference>
<gene>
    <name evidence="1" type="ORF">J2X20_005536</name>
</gene>
<accession>A0ABU1YVF8</accession>
<keyword evidence="2" id="KW-1185">Reference proteome</keyword>
<protein>
    <submittedName>
        <fullName evidence="1">Uncharacterized protein</fullName>
    </submittedName>
</protein>
<sequence>MIDDALLAKINHNCDVVLSSGSAAAVPSLCWGMAGRLLDDRRTVEAWVREDQARQFLADVRATGKVAAVFSEPYTNVAVQLKGGGASVRAATRDDEAFLRHHVGNIVRELARINIPEHFARNFFEQPWSALAVVRFKAAAVFVQTPGPRAGQPLGPSAPEAGHAA</sequence>